<gene>
    <name evidence="3" type="ORF">QE152_g38345</name>
</gene>
<feature type="signal peptide" evidence="2">
    <location>
        <begin position="1"/>
        <end position="17"/>
    </location>
</feature>
<name>A0AAW1HYV7_POPJA</name>
<evidence type="ECO:0000313" key="3">
    <source>
        <dbReference type="EMBL" id="KAK9681392.1"/>
    </source>
</evidence>
<accession>A0AAW1HYV7</accession>
<dbReference type="EMBL" id="JASPKY010000817">
    <property type="protein sequence ID" value="KAK9681392.1"/>
    <property type="molecule type" value="Genomic_DNA"/>
</dbReference>
<dbReference type="Proteomes" id="UP001458880">
    <property type="component" value="Unassembled WGS sequence"/>
</dbReference>
<evidence type="ECO:0000256" key="1">
    <source>
        <dbReference type="SAM" id="MobiDB-lite"/>
    </source>
</evidence>
<feature type="region of interest" description="Disordered" evidence="1">
    <location>
        <begin position="30"/>
        <end position="88"/>
    </location>
</feature>
<comment type="caution">
    <text evidence="3">The sequence shown here is derived from an EMBL/GenBank/DDBJ whole genome shotgun (WGS) entry which is preliminary data.</text>
</comment>
<sequence>MKTLVVVICSVIVPVLAGVVADNGGDPTVTPVSPPAANGNSHRVPLFRRSTQGNPDKSYEYSPGIYPGSKSNLDGIIRQTSQSNPDESYEYRYETANGIKVEERGIRSNLQDSPISSSGTFM</sequence>
<reference evidence="3 4" key="1">
    <citation type="journal article" date="2024" name="BMC Genomics">
        <title>De novo assembly and annotation of Popillia japonica's genome with initial clues to its potential as an invasive pest.</title>
        <authorList>
            <person name="Cucini C."/>
            <person name="Boschi S."/>
            <person name="Funari R."/>
            <person name="Cardaioli E."/>
            <person name="Iannotti N."/>
            <person name="Marturano G."/>
            <person name="Paoli F."/>
            <person name="Bruttini M."/>
            <person name="Carapelli A."/>
            <person name="Frati F."/>
            <person name="Nardi F."/>
        </authorList>
    </citation>
    <scope>NUCLEOTIDE SEQUENCE [LARGE SCALE GENOMIC DNA]</scope>
    <source>
        <strain evidence="3">DMR45628</strain>
    </source>
</reference>
<protein>
    <submittedName>
        <fullName evidence="3">Uncharacterized protein</fullName>
    </submittedName>
</protein>
<keyword evidence="2" id="KW-0732">Signal</keyword>
<evidence type="ECO:0000313" key="4">
    <source>
        <dbReference type="Proteomes" id="UP001458880"/>
    </source>
</evidence>
<proteinExistence type="predicted"/>
<dbReference type="AlphaFoldDB" id="A0AAW1HYV7"/>
<evidence type="ECO:0000256" key="2">
    <source>
        <dbReference type="SAM" id="SignalP"/>
    </source>
</evidence>
<keyword evidence="4" id="KW-1185">Reference proteome</keyword>
<feature type="chain" id="PRO_5043889583" evidence="2">
    <location>
        <begin position="18"/>
        <end position="122"/>
    </location>
</feature>
<organism evidence="3 4">
    <name type="scientific">Popillia japonica</name>
    <name type="common">Japanese beetle</name>
    <dbReference type="NCBI Taxonomy" id="7064"/>
    <lineage>
        <taxon>Eukaryota</taxon>
        <taxon>Metazoa</taxon>
        <taxon>Ecdysozoa</taxon>
        <taxon>Arthropoda</taxon>
        <taxon>Hexapoda</taxon>
        <taxon>Insecta</taxon>
        <taxon>Pterygota</taxon>
        <taxon>Neoptera</taxon>
        <taxon>Endopterygota</taxon>
        <taxon>Coleoptera</taxon>
        <taxon>Polyphaga</taxon>
        <taxon>Scarabaeiformia</taxon>
        <taxon>Scarabaeidae</taxon>
        <taxon>Rutelinae</taxon>
        <taxon>Popillia</taxon>
    </lineage>
</organism>